<dbReference type="RefSeq" id="WP_132829570.1">
    <property type="nucleotide sequence ID" value="NZ_SMFP01000007.1"/>
</dbReference>
<name>A0A4V2Z7R1_9RHOB</name>
<dbReference type="Gene3D" id="3.40.30.10">
    <property type="entry name" value="Glutaredoxin"/>
    <property type="match status" value="1"/>
</dbReference>
<dbReference type="GO" id="GO:0006559">
    <property type="term" value="P:L-phenylalanine catabolic process"/>
    <property type="evidence" value="ECO:0007669"/>
    <property type="project" value="TreeGrafter"/>
</dbReference>
<dbReference type="SUPFAM" id="SSF47616">
    <property type="entry name" value="GST C-terminal domain-like"/>
    <property type="match status" value="1"/>
</dbReference>
<dbReference type="NCBIfam" id="TIGR01262">
    <property type="entry name" value="maiA"/>
    <property type="match status" value="1"/>
</dbReference>
<dbReference type="GO" id="GO:0006749">
    <property type="term" value="P:glutathione metabolic process"/>
    <property type="evidence" value="ECO:0007669"/>
    <property type="project" value="TreeGrafter"/>
</dbReference>
<dbReference type="CDD" id="cd03042">
    <property type="entry name" value="GST_N_Zeta"/>
    <property type="match status" value="1"/>
</dbReference>
<reference evidence="4 5" key="1">
    <citation type="submission" date="2019-03" db="EMBL/GenBank/DDBJ databases">
        <authorList>
            <person name="Zhang S."/>
        </authorList>
    </citation>
    <scope>NUCLEOTIDE SEQUENCE [LARGE SCALE GENOMIC DNA]</scope>
    <source>
        <strain evidence="4 5">S4J41</strain>
    </source>
</reference>
<dbReference type="Gene3D" id="1.20.1050.10">
    <property type="match status" value="1"/>
</dbReference>
<dbReference type="PROSITE" id="PS50405">
    <property type="entry name" value="GST_CTER"/>
    <property type="match status" value="1"/>
</dbReference>
<accession>A0A4V2Z7R1</accession>
<protein>
    <submittedName>
        <fullName evidence="4">Maleylacetoacetate isomerase</fullName>
        <ecNumber evidence="4">5.2.1.2</ecNumber>
    </submittedName>
</protein>
<feature type="domain" description="GST N-terminal" evidence="2">
    <location>
        <begin position="2"/>
        <end position="83"/>
    </location>
</feature>
<dbReference type="PANTHER" id="PTHR42673:SF4">
    <property type="entry name" value="MALEYLACETOACETATE ISOMERASE"/>
    <property type="match status" value="1"/>
</dbReference>
<proteinExistence type="inferred from homology"/>
<dbReference type="InterPro" id="IPR005955">
    <property type="entry name" value="GST_Zeta"/>
</dbReference>
<dbReference type="OrthoDB" id="509852at2"/>
<evidence type="ECO:0000313" key="5">
    <source>
        <dbReference type="Proteomes" id="UP000294662"/>
    </source>
</evidence>
<dbReference type="InterPro" id="IPR040079">
    <property type="entry name" value="Glutathione_S-Trfase"/>
</dbReference>
<dbReference type="EMBL" id="SMFP01000007">
    <property type="protein sequence ID" value="TDE37446.1"/>
    <property type="molecule type" value="Genomic_DNA"/>
</dbReference>
<evidence type="ECO:0000259" key="2">
    <source>
        <dbReference type="PROSITE" id="PS50404"/>
    </source>
</evidence>
<dbReference type="InterPro" id="IPR010987">
    <property type="entry name" value="Glutathione-S-Trfase_C-like"/>
</dbReference>
<comment type="similarity">
    <text evidence="1">Belongs to the GST superfamily. Zeta family.</text>
</comment>
<dbReference type="EC" id="5.2.1.2" evidence="4"/>
<dbReference type="Proteomes" id="UP000294662">
    <property type="component" value="Unassembled WGS sequence"/>
</dbReference>
<dbReference type="InterPro" id="IPR036282">
    <property type="entry name" value="Glutathione-S-Trfase_C_sf"/>
</dbReference>
<evidence type="ECO:0000256" key="1">
    <source>
        <dbReference type="ARBA" id="ARBA00010007"/>
    </source>
</evidence>
<dbReference type="GO" id="GO:0005737">
    <property type="term" value="C:cytoplasm"/>
    <property type="evidence" value="ECO:0007669"/>
    <property type="project" value="InterPro"/>
</dbReference>
<dbReference type="GO" id="GO:0016034">
    <property type="term" value="F:maleylacetoacetate isomerase activity"/>
    <property type="evidence" value="ECO:0007669"/>
    <property type="project" value="UniProtKB-EC"/>
</dbReference>
<dbReference type="Pfam" id="PF02798">
    <property type="entry name" value="GST_N"/>
    <property type="match status" value="1"/>
</dbReference>
<dbReference type="SFLD" id="SFLDS00019">
    <property type="entry name" value="Glutathione_Transferase_(cytos"/>
    <property type="match status" value="1"/>
</dbReference>
<keyword evidence="5" id="KW-1185">Reference proteome</keyword>
<dbReference type="AlphaFoldDB" id="A0A4V2Z7R1"/>
<dbReference type="PROSITE" id="PS50404">
    <property type="entry name" value="GST_NTER"/>
    <property type="match status" value="1"/>
</dbReference>
<comment type="caution">
    <text evidence="4">The sequence shown here is derived from an EMBL/GenBank/DDBJ whole genome shotgun (WGS) entry which is preliminary data.</text>
</comment>
<gene>
    <name evidence="4" type="primary">maiA</name>
    <name evidence="4" type="ORF">E1B25_12020</name>
</gene>
<evidence type="ECO:0000313" key="4">
    <source>
        <dbReference type="EMBL" id="TDE37446.1"/>
    </source>
</evidence>
<dbReference type="InterPro" id="IPR004045">
    <property type="entry name" value="Glutathione_S-Trfase_N"/>
</dbReference>
<evidence type="ECO:0000259" key="3">
    <source>
        <dbReference type="PROSITE" id="PS50405"/>
    </source>
</evidence>
<dbReference type="InterPro" id="IPR034333">
    <property type="entry name" value="GST_Zeta_N"/>
</dbReference>
<sequence>MSEVVLYDFWRSSAAYRMRIALNMAGIAYTSVPVDLTTKQHKTPEHMARNPQGLVPVLEIDGLRLTQSLAMLDYLDITRAMGLLPKEPGARAQQMAVAHAIALDIHPVCNLQVINYAAEITGNREKVREDWMQRFIRPGLEAVEEMLGAFEQAPYACGPTPGLVDICLMPQLYNAHRWAVDVSDLKRICAIEAACAENPAFAAAYPDLHKPG</sequence>
<dbReference type="GO" id="GO:0004364">
    <property type="term" value="F:glutathione transferase activity"/>
    <property type="evidence" value="ECO:0007669"/>
    <property type="project" value="TreeGrafter"/>
</dbReference>
<dbReference type="SUPFAM" id="SSF52833">
    <property type="entry name" value="Thioredoxin-like"/>
    <property type="match status" value="1"/>
</dbReference>
<keyword evidence="4" id="KW-0413">Isomerase</keyword>
<dbReference type="InterPro" id="IPR036249">
    <property type="entry name" value="Thioredoxin-like_sf"/>
</dbReference>
<dbReference type="PANTHER" id="PTHR42673">
    <property type="entry name" value="MALEYLACETOACETATE ISOMERASE"/>
    <property type="match status" value="1"/>
</dbReference>
<feature type="domain" description="GST C-terminal" evidence="3">
    <location>
        <begin position="87"/>
        <end position="212"/>
    </location>
</feature>
<dbReference type="SFLD" id="SFLDG00358">
    <property type="entry name" value="Main_(cytGST)"/>
    <property type="match status" value="1"/>
</dbReference>
<organism evidence="4 5">
    <name type="scientific">Antarcticimicrobium sediminis</name>
    <dbReference type="NCBI Taxonomy" id="2546227"/>
    <lineage>
        <taxon>Bacteria</taxon>
        <taxon>Pseudomonadati</taxon>
        <taxon>Pseudomonadota</taxon>
        <taxon>Alphaproteobacteria</taxon>
        <taxon>Rhodobacterales</taxon>
        <taxon>Paracoccaceae</taxon>
        <taxon>Antarcticimicrobium</taxon>
    </lineage>
</organism>